<evidence type="ECO:0000313" key="3">
    <source>
        <dbReference type="Proteomes" id="UP001465755"/>
    </source>
</evidence>
<gene>
    <name evidence="2" type="ORF">WJX73_010836</name>
</gene>
<feature type="transmembrane region" description="Helical" evidence="1">
    <location>
        <begin position="91"/>
        <end position="116"/>
    </location>
</feature>
<dbReference type="EMBL" id="JALJOQ010000264">
    <property type="protein sequence ID" value="KAK9786793.1"/>
    <property type="molecule type" value="Genomic_DNA"/>
</dbReference>
<organism evidence="2 3">
    <name type="scientific">Symbiochloris irregularis</name>
    <dbReference type="NCBI Taxonomy" id="706552"/>
    <lineage>
        <taxon>Eukaryota</taxon>
        <taxon>Viridiplantae</taxon>
        <taxon>Chlorophyta</taxon>
        <taxon>core chlorophytes</taxon>
        <taxon>Trebouxiophyceae</taxon>
        <taxon>Trebouxiales</taxon>
        <taxon>Trebouxiaceae</taxon>
        <taxon>Symbiochloris</taxon>
    </lineage>
</organism>
<keyword evidence="1" id="KW-0812">Transmembrane</keyword>
<evidence type="ECO:0000256" key="1">
    <source>
        <dbReference type="SAM" id="Phobius"/>
    </source>
</evidence>
<evidence type="ECO:0000313" key="2">
    <source>
        <dbReference type="EMBL" id="KAK9786793.1"/>
    </source>
</evidence>
<keyword evidence="1" id="KW-1133">Transmembrane helix</keyword>
<name>A0AAW1NJX6_9CHLO</name>
<protein>
    <submittedName>
        <fullName evidence="2">Uncharacterized protein</fullName>
    </submittedName>
</protein>
<feature type="transmembrane region" description="Helical" evidence="1">
    <location>
        <begin position="58"/>
        <end position="79"/>
    </location>
</feature>
<reference evidence="2 3" key="1">
    <citation type="journal article" date="2024" name="Nat. Commun.">
        <title>Phylogenomics reveals the evolutionary origins of lichenization in chlorophyte algae.</title>
        <authorList>
            <person name="Puginier C."/>
            <person name="Libourel C."/>
            <person name="Otte J."/>
            <person name="Skaloud P."/>
            <person name="Haon M."/>
            <person name="Grisel S."/>
            <person name="Petersen M."/>
            <person name="Berrin J.G."/>
            <person name="Delaux P.M."/>
            <person name="Dal Grande F."/>
            <person name="Keller J."/>
        </authorList>
    </citation>
    <scope>NUCLEOTIDE SEQUENCE [LARGE SCALE GENOMIC DNA]</scope>
    <source>
        <strain evidence="2 3">SAG 2036</strain>
    </source>
</reference>
<proteinExistence type="predicted"/>
<comment type="caution">
    <text evidence="2">The sequence shown here is derived from an EMBL/GenBank/DDBJ whole genome shotgun (WGS) entry which is preliminary data.</text>
</comment>
<sequence>MAAALDTLSHQQNIIPTPSLLQHWTVVRAQELTQVWRFLTRAAGSRSFPSDAPLSHSAVLTAFCALALGQFTVVLVTGIGRRQILLVLQTVIASLLLLALMGVVLGLPIGAAFLIYKASLLLLSLIMDSQWAAAVLEALPLSTRENGLVRGTSRSWFLSGI</sequence>
<dbReference type="AlphaFoldDB" id="A0AAW1NJX6"/>
<dbReference type="Proteomes" id="UP001465755">
    <property type="component" value="Unassembled WGS sequence"/>
</dbReference>
<keyword evidence="3" id="KW-1185">Reference proteome</keyword>
<accession>A0AAW1NJX6</accession>
<keyword evidence="1" id="KW-0472">Membrane</keyword>